<comment type="caution">
    <text evidence="1">The sequence shown here is derived from an EMBL/GenBank/DDBJ whole genome shotgun (WGS) entry which is preliminary data.</text>
</comment>
<evidence type="ECO:0000313" key="2">
    <source>
        <dbReference type="Proteomes" id="UP000306113"/>
    </source>
</evidence>
<organism evidence="1 2">
    <name type="scientific">Thalassobius vesicularis</name>
    <dbReference type="NCBI Taxonomy" id="1294297"/>
    <lineage>
        <taxon>Bacteria</taxon>
        <taxon>Pseudomonadati</taxon>
        <taxon>Pseudomonadota</taxon>
        <taxon>Alphaproteobacteria</taxon>
        <taxon>Rhodobacterales</taxon>
        <taxon>Roseobacteraceae</taxon>
        <taxon>Thalassovita</taxon>
    </lineage>
</organism>
<sequence>MLILSRSGQSKARELEHHASAGIAAINAAVDQARRRYITPIAGQDMIYREKQAEAERFLTLDPVPDAESLDPGVFPFIAAESHATGQTPQEVAVLFERLAAEWRQLGAQMEALRIGAIARVRAAASPADIEAAVAEVAALLEGLS</sequence>
<name>A0A4S3M5H3_9RHOB</name>
<dbReference type="Proteomes" id="UP000306113">
    <property type="component" value="Unassembled WGS sequence"/>
</dbReference>
<dbReference type="RefSeq" id="WP_136340674.1">
    <property type="nucleotide sequence ID" value="NZ_SSMD01000013.1"/>
</dbReference>
<protein>
    <submittedName>
        <fullName evidence="1">Uncharacterized protein</fullName>
    </submittedName>
</protein>
<proteinExistence type="predicted"/>
<dbReference type="AlphaFoldDB" id="A0A4S3M5H3"/>
<reference evidence="1 2" key="1">
    <citation type="submission" date="2019-04" db="EMBL/GenBank/DDBJ databases">
        <title>Draft genome sequence of Youngimonas vesicularis.</title>
        <authorList>
            <person name="Hameed A."/>
        </authorList>
    </citation>
    <scope>NUCLEOTIDE SEQUENCE [LARGE SCALE GENOMIC DNA]</scope>
    <source>
        <strain evidence="1 2">CC-AMW-E</strain>
    </source>
</reference>
<evidence type="ECO:0000313" key="1">
    <source>
        <dbReference type="EMBL" id="THD71271.1"/>
    </source>
</evidence>
<keyword evidence="2" id="KW-1185">Reference proteome</keyword>
<gene>
    <name evidence="1" type="ORF">E7681_18125</name>
</gene>
<dbReference type="EMBL" id="SSMD01000013">
    <property type="protein sequence ID" value="THD71271.1"/>
    <property type="molecule type" value="Genomic_DNA"/>
</dbReference>
<dbReference type="OrthoDB" id="7877312at2"/>
<accession>A0A4S3M5H3</accession>